<dbReference type="AlphaFoldDB" id="A0A0N1F3F3"/>
<dbReference type="PATRIC" id="fig|1526658.3.peg.188"/>
<gene>
    <name evidence="3" type="ORF">AE618_17195</name>
</gene>
<dbReference type="EMBL" id="LGSZ01000048">
    <property type="protein sequence ID" value="KPH79609.1"/>
    <property type="molecule type" value="Genomic_DNA"/>
</dbReference>
<proteinExistence type="predicted"/>
<dbReference type="SUPFAM" id="SSF53335">
    <property type="entry name" value="S-adenosyl-L-methionine-dependent methyltransferases"/>
    <property type="match status" value="1"/>
</dbReference>
<comment type="caution">
    <text evidence="3">The sequence shown here is derived from an EMBL/GenBank/DDBJ whole genome shotgun (WGS) entry which is preliminary data.</text>
</comment>
<dbReference type="PANTHER" id="PTHR43861:SF5">
    <property type="entry name" value="BLL5978 PROTEIN"/>
    <property type="match status" value="1"/>
</dbReference>
<evidence type="ECO:0000259" key="1">
    <source>
        <dbReference type="Pfam" id="PF08421"/>
    </source>
</evidence>
<dbReference type="Gene3D" id="3.40.50.720">
    <property type="entry name" value="NAD(P)-binding Rossmann-like Domain"/>
    <property type="match status" value="1"/>
</dbReference>
<dbReference type="OrthoDB" id="9815644at2"/>
<name>A0A0N1F3F3_9HYPH</name>
<dbReference type="Proteomes" id="UP000037822">
    <property type="component" value="Unassembled WGS sequence"/>
</dbReference>
<dbReference type="Pfam" id="PF08421">
    <property type="entry name" value="Methyltransf_13"/>
    <property type="match status" value="1"/>
</dbReference>
<dbReference type="PANTHER" id="PTHR43861">
    <property type="entry name" value="TRANS-ACONITATE 2-METHYLTRANSFERASE-RELATED"/>
    <property type="match status" value="1"/>
</dbReference>
<dbReference type="InterPro" id="IPR029063">
    <property type="entry name" value="SAM-dependent_MTases_sf"/>
</dbReference>
<feature type="domain" description="Methyltransferase putative zinc binding" evidence="1">
    <location>
        <begin position="10"/>
        <end position="70"/>
    </location>
</feature>
<protein>
    <submittedName>
        <fullName evidence="3">NarL family transcriptional regulator</fullName>
    </submittedName>
</protein>
<dbReference type="InterPro" id="IPR013630">
    <property type="entry name" value="Methyltransf_Zn-bd_dom_put"/>
</dbReference>
<dbReference type="InterPro" id="IPR013691">
    <property type="entry name" value="MeTrfase_14"/>
</dbReference>
<evidence type="ECO:0000313" key="3">
    <source>
        <dbReference type="EMBL" id="KPH79609.1"/>
    </source>
</evidence>
<feature type="domain" description="C-methyltransferase" evidence="2">
    <location>
        <begin position="253"/>
        <end position="407"/>
    </location>
</feature>
<dbReference type="RefSeq" id="WP_054210277.1">
    <property type="nucleotide sequence ID" value="NZ_LGSZ01000048.1"/>
</dbReference>
<dbReference type="Gene3D" id="6.20.50.110">
    <property type="entry name" value="Methyltransferase, zinc-binding domain"/>
    <property type="match status" value="1"/>
</dbReference>
<sequence>MSDFIHRGSCRLCDSKNLERVVDLDPIPLSENYTSDSASAKARKRYPVDVYMCADCGHVQQLDVINSKDLWASYTYYSGEAKGMPEHFQQVADRILTKTSPEKGALVIDIGSNDGSLLKPFQKAGMNVLGIDPAEEAAQRANDAGVETICSLMTRDLAEKIRAERGPAQVICAFNVFAHADDLGEMADCVRMMLAPDGLFFFEAQYLLDIIDGVLIATIFHEHMSHHSVTPLVRFLDAHGLELIAVQRARIQHGSLIGTVQLKGAGRPVEASVTEVLALEAQRNLTKLDTLREFGRTIATLRTRTAALIKDFKAQGKTIAGYGAARSGPTLITQLGLAGALDYIVDDHPQKVGKYETGDGVHIVPTAELLARQPDYTVILAWVHSQKIIDTNQEYLKRGGHFVVLCPETRVVGKDGDVKV</sequence>
<dbReference type="Pfam" id="PF13489">
    <property type="entry name" value="Methyltransf_23"/>
    <property type="match status" value="1"/>
</dbReference>
<evidence type="ECO:0000259" key="2">
    <source>
        <dbReference type="Pfam" id="PF08484"/>
    </source>
</evidence>
<accession>A0A0N1F3F3</accession>
<evidence type="ECO:0000313" key="4">
    <source>
        <dbReference type="Proteomes" id="UP000037822"/>
    </source>
</evidence>
<organism evidence="3 4">
    <name type="scientific">Bosea vaviloviae</name>
    <dbReference type="NCBI Taxonomy" id="1526658"/>
    <lineage>
        <taxon>Bacteria</taxon>
        <taxon>Pseudomonadati</taxon>
        <taxon>Pseudomonadota</taxon>
        <taxon>Alphaproteobacteria</taxon>
        <taxon>Hyphomicrobiales</taxon>
        <taxon>Boseaceae</taxon>
        <taxon>Bosea</taxon>
    </lineage>
</organism>
<dbReference type="Gene3D" id="6.10.250.3100">
    <property type="match status" value="1"/>
</dbReference>
<dbReference type="Pfam" id="PF08484">
    <property type="entry name" value="Methyltransf_14"/>
    <property type="match status" value="1"/>
</dbReference>
<dbReference type="InterPro" id="IPR038576">
    <property type="entry name" value="Methyltransf_Zn-bd_dom_put_sf"/>
</dbReference>
<keyword evidence="4" id="KW-1185">Reference proteome</keyword>
<dbReference type="Gene3D" id="3.40.50.150">
    <property type="entry name" value="Vaccinia Virus protein VP39"/>
    <property type="match status" value="1"/>
</dbReference>
<reference evidence="3 4" key="1">
    <citation type="submission" date="2015-07" db="EMBL/GenBank/DDBJ databases">
        <title>Whole genome sequencing of Bosea vaviloviae isolated from cave pool.</title>
        <authorList>
            <person name="Tan N.E.H."/>
            <person name="Lee Y.P."/>
            <person name="Gan H.M."/>
            <person name="Barton H."/>
            <person name="Savka M.A."/>
        </authorList>
    </citation>
    <scope>NUCLEOTIDE SEQUENCE [LARGE SCALE GENOMIC DNA]</scope>
    <source>
        <strain evidence="3 4">SD260</strain>
    </source>
</reference>